<dbReference type="RefSeq" id="WP_038064381.1">
    <property type="nucleotide sequence ID" value="NZ_FOVB01000004.1"/>
</dbReference>
<protein>
    <submittedName>
        <fullName evidence="2">Uncharacterized protein</fullName>
    </submittedName>
</protein>
<dbReference type="STRING" id="1185766.SAMN05216224_10453"/>
<organism evidence="2 3">
    <name type="scientific">Thioclava dalianensis</name>
    <dbReference type="NCBI Taxonomy" id="1185766"/>
    <lineage>
        <taxon>Bacteria</taxon>
        <taxon>Pseudomonadati</taxon>
        <taxon>Pseudomonadota</taxon>
        <taxon>Alphaproteobacteria</taxon>
        <taxon>Rhodobacterales</taxon>
        <taxon>Paracoccaceae</taxon>
        <taxon>Thioclava</taxon>
    </lineage>
</organism>
<feature type="transmembrane region" description="Helical" evidence="1">
    <location>
        <begin position="60"/>
        <end position="82"/>
    </location>
</feature>
<feature type="transmembrane region" description="Helical" evidence="1">
    <location>
        <begin position="137"/>
        <end position="158"/>
    </location>
</feature>
<dbReference type="AlphaFoldDB" id="A0A074TFN4"/>
<evidence type="ECO:0000313" key="2">
    <source>
        <dbReference type="EMBL" id="KEP70484.1"/>
    </source>
</evidence>
<reference evidence="2 3" key="1">
    <citation type="submission" date="2014-03" db="EMBL/GenBank/DDBJ databases">
        <title>The draft genome sequence of Thioclava dalianensis DLFJ1-1.</title>
        <authorList>
            <person name="Lai Q."/>
            <person name="Shao Z."/>
        </authorList>
    </citation>
    <scope>NUCLEOTIDE SEQUENCE [LARGE SCALE GENOMIC DNA]</scope>
    <source>
        <strain evidence="2 3">DLFJ1-1</strain>
    </source>
</reference>
<dbReference type="Proteomes" id="UP000027725">
    <property type="component" value="Unassembled WGS sequence"/>
</dbReference>
<sequence>MTAWAIFRHAFRQVTHNLPAVARVSLVPWALGVLLLFAGILGAGMMSASGTGFRMGAGGVFLVIVGYIFFAALFTSIAVNWHRFVLLNEPVTWWPRFHGGRILRYFGRSLLIGIGLGLVFGIALGIAIALSHDGTSGGLVTATVMMIVASVVLGPVAWRCFASLPGAAVDGYSLWKVLDMTRGTWGTMFLLTLIYIGFSILIWLIGMILAALGAKVFLFLIVKILWDLAVGWFTMMLVLSILTTIYGHYVEGRELV</sequence>
<dbReference type="EMBL" id="JHEH01000006">
    <property type="protein sequence ID" value="KEP70484.1"/>
    <property type="molecule type" value="Genomic_DNA"/>
</dbReference>
<proteinExistence type="predicted"/>
<feature type="transmembrane region" description="Helical" evidence="1">
    <location>
        <begin position="188"/>
        <end position="212"/>
    </location>
</feature>
<feature type="transmembrane region" description="Helical" evidence="1">
    <location>
        <begin position="224"/>
        <end position="249"/>
    </location>
</feature>
<gene>
    <name evidence="2" type="ORF">DL1_17975</name>
</gene>
<name>A0A074TFN4_9RHOB</name>
<keyword evidence="1" id="KW-0812">Transmembrane</keyword>
<dbReference type="OrthoDB" id="7704812at2"/>
<dbReference type="eggNOG" id="ENOG5032J9B">
    <property type="taxonomic scope" value="Bacteria"/>
</dbReference>
<keyword evidence="1" id="KW-0472">Membrane</keyword>
<keyword evidence="1" id="KW-1133">Transmembrane helix</keyword>
<evidence type="ECO:0000313" key="3">
    <source>
        <dbReference type="Proteomes" id="UP000027725"/>
    </source>
</evidence>
<evidence type="ECO:0000256" key="1">
    <source>
        <dbReference type="SAM" id="Phobius"/>
    </source>
</evidence>
<comment type="caution">
    <text evidence="2">The sequence shown here is derived from an EMBL/GenBank/DDBJ whole genome shotgun (WGS) entry which is preliminary data.</text>
</comment>
<keyword evidence="3" id="KW-1185">Reference proteome</keyword>
<feature type="transmembrane region" description="Helical" evidence="1">
    <location>
        <begin position="26"/>
        <end position="48"/>
    </location>
</feature>
<feature type="transmembrane region" description="Helical" evidence="1">
    <location>
        <begin position="102"/>
        <end position="130"/>
    </location>
</feature>
<accession>A0A074TFN4</accession>